<dbReference type="AlphaFoldDB" id="A0A5E4VAF1"/>
<reference evidence="1 2" key="1">
    <citation type="submission" date="2019-08" db="EMBL/GenBank/DDBJ databases">
        <authorList>
            <person name="Peeters C."/>
        </authorList>
    </citation>
    <scope>NUCLEOTIDE SEQUENCE [LARGE SCALE GENOMIC DNA]</scope>
    <source>
        <strain evidence="1 2">LMG 31112</strain>
    </source>
</reference>
<keyword evidence="2" id="KW-1185">Reference proteome</keyword>
<evidence type="ECO:0000313" key="2">
    <source>
        <dbReference type="Proteomes" id="UP000343317"/>
    </source>
</evidence>
<sequence>MNTNHYTYRLTRSPEDALDGIRKVVTEGATCWQAAKKWRNGSPSIATAGNFAYVFPLRCIVRG</sequence>
<protein>
    <submittedName>
        <fullName evidence="1">Uncharacterized protein</fullName>
    </submittedName>
</protein>
<dbReference type="EMBL" id="CABPSM010000006">
    <property type="protein sequence ID" value="VVE08733.1"/>
    <property type="molecule type" value="Genomic_DNA"/>
</dbReference>
<gene>
    <name evidence="1" type="ORF">PHO31112_02513</name>
</gene>
<name>A0A5E4VAF1_9BURK</name>
<evidence type="ECO:0000313" key="1">
    <source>
        <dbReference type="EMBL" id="VVE08733.1"/>
    </source>
</evidence>
<accession>A0A5E4VAF1</accession>
<proteinExistence type="predicted"/>
<organism evidence="1 2">
    <name type="scientific">Pandoraea horticolens</name>
    <dbReference type="NCBI Taxonomy" id="2508298"/>
    <lineage>
        <taxon>Bacteria</taxon>
        <taxon>Pseudomonadati</taxon>
        <taxon>Pseudomonadota</taxon>
        <taxon>Betaproteobacteria</taxon>
        <taxon>Burkholderiales</taxon>
        <taxon>Burkholderiaceae</taxon>
        <taxon>Pandoraea</taxon>
    </lineage>
</organism>
<dbReference type="Proteomes" id="UP000343317">
    <property type="component" value="Unassembled WGS sequence"/>
</dbReference>